<dbReference type="InterPro" id="IPR015421">
    <property type="entry name" value="PyrdxlP-dep_Trfase_major"/>
</dbReference>
<sequence length="442" mass="47020">MLAEVGAGGFAALAEQIPQRLRLGRPLELPQALGEEELRRLFQRLSAGNYAPADSPSFLGGGLYDHAVPALIDALVSRPEFMTAYTPYQPEVAQGTLAGIFEFQTMICELTGLDVANASMYEGASAAAEALLLAAAATGQRRVLVAESVGPRIREVVATTLDGTGIAVETLPAPLGRIDPQAVVRAAAAGPAPAALLVQQPNFFGLLEPLDRLGGLLPGQGTRRGHLVVSADPLSLGLLVPPGELGAETVVGDVQPLGIAPQGGGPTAGYFATRQAWVRRLPGRLAAEASDAAGRRGFTLTLQTREQHIRREKATSNICTNSALIALRATIYLSLVGPAGLRQAAEQCLARSHYALERLLALPGVGRAHEGPFFREFVLRLPRPAEEVVARVYAEERILAGIPLARYAAHRERTHELLVAVTERRSREEIDRLRDALARALA</sequence>
<dbReference type="GO" id="GO:0009116">
    <property type="term" value="P:nucleoside metabolic process"/>
    <property type="evidence" value="ECO:0007669"/>
    <property type="project" value="InterPro"/>
</dbReference>
<dbReference type="GO" id="GO:0004375">
    <property type="term" value="F:glycine dehydrogenase (decarboxylating) activity"/>
    <property type="evidence" value="ECO:0007669"/>
    <property type="project" value="UniProtKB-EC"/>
</dbReference>
<evidence type="ECO:0000259" key="2">
    <source>
        <dbReference type="Pfam" id="PF02347"/>
    </source>
</evidence>
<gene>
    <name evidence="3" type="primary">gcvPA</name>
    <name evidence="3" type="ORF">FJY75_00060</name>
</gene>
<dbReference type="InterPro" id="IPR049315">
    <property type="entry name" value="GDC-P_N"/>
</dbReference>
<evidence type="ECO:0000313" key="4">
    <source>
        <dbReference type="Proteomes" id="UP000748308"/>
    </source>
</evidence>
<dbReference type="PANTHER" id="PTHR42806">
    <property type="entry name" value="GLYCINE CLEAVAGE SYSTEM P-PROTEIN"/>
    <property type="match status" value="1"/>
</dbReference>
<dbReference type="SUPFAM" id="SSF53383">
    <property type="entry name" value="PLP-dependent transferases"/>
    <property type="match status" value="1"/>
</dbReference>
<dbReference type="EC" id="1.4.4.2" evidence="3"/>
<dbReference type="AlphaFoldDB" id="A0A937X6V9"/>
<feature type="domain" description="Glycine cleavage system P-protein N-terminal" evidence="2">
    <location>
        <begin position="1"/>
        <end position="435"/>
    </location>
</feature>
<dbReference type="InterPro" id="IPR023010">
    <property type="entry name" value="GcvPA"/>
</dbReference>
<dbReference type="PIRSF" id="PIRSF006815">
    <property type="entry name" value="GcvPA"/>
    <property type="match status" value="1"/>
</dbReference>
<dbReference type="Gene3D" id="3.40.640.10">
    <property type="entry name" value="Type I PLP-dependent aspartate aminotransferase-like (Major domain)"/>
    <property type="match status" value="1"/>
</dbReference>
<dbReference type="InterPro" id="IPR015424">
    <property type="entry name" value="PyrdxlP-dep_Trfase"/>
</dbReference>
<proteinExistence type="predicted"/>
<protein>
    <submittedName>
        <fullName evidence="3">Aminomethyl-transferring glycine dehydrogenase subunit GcvPA</fullName>
        <ecNumber evidence="3">1.4.4.2</ecNumber>
    </submittedName>
</protein>
<dbReference type="EMBL" id="VGIY01000001">
    <property type="protein sequence ID" value="MBM3316225.1"/>
    <property type="molecule type" value="Genomic_DNA"/>
</dbReference>
<dbReference type="Pfam" id="PF02347">
    <property type="entry name" value="GDC-P"/>
    <property type="match status" value="1"/>
</dbReference>
<dbReference type="Proteomes" id="UP000748308">
    <property type="component" value="Unassembled WGS sequence"/>
</dbReference>
<dbReference type="InterPro" id="IPR015422">
    <property type="entry name" value="PyrdxlP-dep_Trfase_small"/>
</dbReference>
<dbReference type="Gene3D" id="3.90.1150.10">
    <property type="entry name" value="Aspartate Aminotransferase, domain 1"/>
    <property type="match status" value="1"/>
</dbReference>
<name>A0A937X6V9_UNCEI</name>
<dbReference type="NCBIfam" id="NF001696">
    <property type="entry name" value="PRK00451.1"/>
    <property type="match status" value="1"/>
</dbReference>
<comment type="caution">
    <text evidence="3">The sequence shown here is derived from an EMBL/GenBank/DDBJ whole genome shotgun (WGS) entry which is preliminary data.</text>
</comment>
<keyword evidence="1 3" id="KW-0560">Oxidoreductase</keyword>
<accession>A0A937X6V9</accession>
<dbReference type="PANTHER" id="PTHR42806:SF1">
    <property type="entry name" value="GLYCINE DEHYDROGENASE (DECARBOXYLATING)"/>
    <property type="match status" value="1"/>
</dbReference>
<reference evidence="3" key="1">
    <citation type="submission" date="2019-03" db="EMBL/GenBank/DDBJ databases">
        <title>Lake Tanganyika Metagenome-Assembled Genomes (MAGs).</title>
        <authorList>
            <person name="Tran P."/>
        </authorList>
    </citation>
    <scope>NUCLEOTIDE SEQUENCE</scope>
    <source>
        <strain evidence="3">M_DeepCast_400m_m2_100</strain>
    </source>
</reference>
<evidence type="ECO:0000313" key="3">
    <source>
        <dbReference type="EMBL" id="MBM3316225.1"/>
    </source>
</evidence>
<organism evidence="3 4">
    <name type="scientific">Eiseniibacteriota bacterium</name>
    <dbReference type="NCBI Taxonomy" id="2212470"/>
    <lineage>
        <taxon>Bacteria</taxon>
        <taxon>Candidatus Eiseniibacteriota</taxon>
    </lineage>
</organism>
<evidence type="ECO:0000256" key="1">
    <source>
        <dbReference type="ARBA" id="ARBA00023002"/>
    </source>
</evidence>